<feature type="transmembrane region" description="Helical" evidence="7">
    <location>
        <begin position="101"/>
        <end position="121"/>
    </location>
</feature>
<keyword evidence="6 7" id="KW-0472">Membrane</keyword>
<dbReference type="GO" id="GO:0005886">
    <property type="term" value="C:plasma membrane"/>
    <property type="evidence" value="ECO:0007669"/>
    <property type="project" value="UniProtKB-SubCell"/>
</dbReference>
<dbReference type="GO" id="GO:0015109">
    <property type="term" value="F:chromate transmembrane transporter activity"/>
    <property type="evidence" value="ECO:0007669"/>
    <property type="project" value="InterPro"/>
</dbReference>
<organism evidence="8 9">
    <name type="scientific">Phytophthora sojae (strain P6497)</name>
    <name type="common">Soybean stem and root rot agent</name>
    <name type="synonym">Phytophthora megasperma f. sp. glycines</name>
    <dbReference type="NCBI Taxonomy" id="1094619"/>
    <lineage>
        <taxon>Eukaryota</taxon>
        <taxon>Sar</taxon>
        <taxon>Stramenopiles</taxon>
        <taxon>Oomycota</taxon>
        <taxon>Peronosporomycetes</taxon>
        <taxon>Peronosporales</taxon>
        <taxon>Peronosporaceae</taxon>
        <taxon>Phytophthora</taxon>
    </lineage>
</organism>
<evidence type="ECO:0000256" key="2">
    <source>
        <dbReference type="ARBA" id="ARBA00005262"/>
    </source>
</evidence>
<feature type="transmembrane region" description="Helical" evidence="7">
    <location>
        <begin position="72"/>
        <end position="94"/>
    </location>
</feature>
<comment type="similarity">
    <text evidence="2">Belongs to the chromate ion transporter (CHR) (TC 2.A.51) family.</text>
</comment>
<dbReference type="AlphaFoldDB" id="G4ZEY5"/>
<dbReference type="PANTHER" id="PTHR33567">
    <property type="entry name" value="CHROMATE ION TRANSPORTER (EUROFUNG)"/>
    <property type="match status" value="1"/>
</dbReference>
<dbReference type="EMBL" id="JH159154">
    <property type="protein sequence ID" value="EGZ17897.1"/>
    <property type="molecule type" value="Genomic_DNA"/>
</dbReference>
<dbReference type="InterPro" id="IPR003370">
    <property type="entry name" value="Chromate_transpt"/>
</dbReference>
<sequence length="438" mass="46662">MARLETKPLLPLGNDHSLHCGESFARRLLSIPREVIPLSLFAFGGPPAHLALAHDRFVYKHKWLTDERFLEVLSIASAIPGPSSTMTIAAMGLFRAGPLGGLLALFFWVLPSWIIMTIAGFGAKSYLQDGLPVWLSGLAPAAVSIVVIAAVRLWQKACEDDTAKNFVAAVSACAILATQGMSSLIFPGVMAAGGLTILLSTMCGYLQAPLSNERVTSSHLERQIGIHPVAGVLIVLFWLVVLVLLEVYHPQDGGEHSLLSLFYTFYWIGSIIFGGGQVMLPMLLDNVVMAGWVSKEQFLIGLALVQSLPGPLFNISAYLGALIYGIPGAIVASTGLFGPGIVLFFGLLPLWERVRSNTSLKIFLSGVIASSTGLIVASFFLLWDKAVHSNANAAVGLATALMVGIFQVPTSIAIIIGAILGFLLSSEVFGIGQKDFCS</sequence>
<comment type="subcellular location">
    <subcellularLocation>
        <location evidence="1">Cell membrane</location>
        <topology evidence="1">Multi-pass membrane protein</topology>
    </subcellularLocation>
</comment>
<evidence type="ECO:0000256" key="6">
    <source>
        <dbReference type="ARBA" id="ARBA00023136"/>
    </source>
</evidence>
<dbReference type="PIRSF" id="PIRSF004810">
    <property type="entry name" value="ChrA"/>
    <property type="match status" value="1"/>
</dbReference>
<feature type="transmembrane region" description="Helical" evidence="7">
    <location>
        <begin position="265"/>
        <end position="287"/>
    </location>
</feature>
<dbReference type="InParanoid" id="G4ZEY5"/>
<keyword evidence="4 7" id="KW-0812">Transmembrane</keyword>
<dbReference type="PANTHER" id="PTHR33567:SF3">
    <property type="entry name" value="CHROMATE ION TRANSPORTER (EUROFUNG)"/>
    <property type="match status" value="1"/>
</dbReference>
<dbReference type="RefSeq" id="XP_009526955.1">
    <property type="nucleotide sequence ID" value="XM_009528660.1"/>
</dbReference>
<dbReference type="KEGG" id="psoj:PHYSODRAFT_331820"/>
<dbReference type="NCBIfam" id="TIGR00937">
    <property type="entry name" value="2A51"/>
    <property type="match status" value="1"/>
</dbReference>
<dbReference type="GeneID" id="20646339"/>
<evidence type="ECO:0000313" key="8">
    <source>
        <dbReference type="EMBL" id="EGZ17897.1"/>
    </source>
</evidence>
<accession>G4ZEY5</accession>
<evidence type="ECO:0000256" key="4">
    <source>
        <dbReference type="ARBA" id="ARBA00022692"/>
    </source>
</evidence>
<feature type="transmembrane region" description="Helical" evidence="7">
    <location>
        <begin position="330"/>
        <end position="350"/>
    </location>
</feature>
<evidence type="ECO:0000256" key="3">
    <source>
        <dbReference type="ARBA" id="ARBA00022475"/>
    </source>
</evidence>
<evidence type="ECO:0000256" key="1">
    <source>
        <dbReference type="ARBA" id="ARBA00004651"/>
    </source>
</evidence>
<keyword evidence="9" id="KW-1185">Reference proteome</keyword>
<evidence type="ECO:0000256" key="5">
    <source>
        <dbReference type="ARBA" id="ARBA00022989"/>
    </source>
</evidence>
<gene>
    <name evidence="8" type="ORF">PHYSODRAFT_331820</name>
</gene>
<dbReference type="Pfam" id="PF02417">
    <property type="entry name" value="Chromate_transp"/>
    <property type="match status" value="2"/>
</dbReference>
<dbReference type="OMA" id="VWGMART"/>
<feature type="transmembrane region" description="Helical" evidence="7">
    <location>
        <begin position="35"/>
        <end position="52"/>
    </location>
</feature>
<dbReference type="InterPro" id="IPR014047">
    <property type="entry name" value="Chr_Tranpt_l_chain"/>
</dbReference>
<feature type="transmembrane region" description="Helical" evidence="7">
    <location>
        <begin position="133"/>
        <end position="154"/>
    </location>
</feature>
<keyword evidence="3" id="KW-1003">Cell membrane</keyword>
<evidence type="ECO:0000256" key="7">
    <source>
        <dbReference type="SAM" id="Phobius"/>
    </source>
</evidence>
<evidence type="ECO:0000313" key="9">
    <source>
        <dbReference type="Proteomes" id="UP000002640"/>
    </source>
</evidence>
<dbReference type="Proteomes" id="UP000002640">
    <property type="component" value="Unassembled WGS sequence"/>
</dbReference>
<keyword evidence="5 7" id="KW-1133">Transmembrane helix</keyword>
<protein>
    <recommendedName>
        <fullName evidence="10">Chromate transporter</fullName>
    </recommendedName>
</protein>
<feature type="transmembrane region" description="Helical" evidence="7">
    <location>
        <begin position="395"/>
        <end position="424"/>
    </location>
</feature>
<evidence type="ECO:0008006" key="10">
    <source>
        <dbReference type="Google" id="ProtNLM"/>
    </source>
</evidence>
<feature type="transmembrane region" description="Helical" evidence="7">
    <location>
        <begin position="192"/>
        <end position="212"/>
    </location>
</feature>
<feature type="transmembrane region" description="Helical" evidence="7">
    <location>
        <begin position="224"/>
        <end position="245"/>
    </location>
</feature>
<proteinExistence type="inferred from homology"/>
<name>G4ZEY5_PHYSP</name>
<reference evidence="8 9" key="1">
    <citation type="journal article" date="2006" name="Science">
        <title>Phytophthora genome sequences uncover evolutionary origins and mechanisms of pathogenesis.</title>
        <authorList>
            <person name="Tyler B.M."/>
            <person name="Tripathy S."/>
            <person name="Zhang X."/>
            <person name="Dehal P."/>
            <person name="Jiang R.H."/>
            <person name="Aerts A."/>
            <person name="Arredondo F.D."/>
            <person name="Baxter L."/>
            <person name="Bensasson D."/>
            <person name="Beynon J.L."/>
            <person name="Chapman J."/>
            <person name="Damasceno C.M."/>
            <person name="Dorrance A.E."/>
            <person name="Dou D."/>
            <person name="Dickerman A.W."/>
            <person name="Dubchak I.L."/>
            <person name="Garbelotto M."/>
            <person name="Gijzen M."/>
            <person name="Gordon S.G."/>
            <person name="Govers F."/>
            <person name="Grunwald N.J."/>
            <person name="Huang W."/>
            <person name="Ivors K.L."/>
            <person name="Jones R.W."/>
            <person name="Kamoun S."/>
            <person name="Krampis K."/>
            <person name="Lamour K.H."/>
            <person name="Lee M.K."/>
            <person name="McDonald W.H."/>
            <person name="Medina M."/>
            <person name="Meijer H.J."/>
            <person name="Nordberg E.K."/>
            <person name="Maclean D.J."/>
            <person name="Ospina-Giraldo M.D."/>
            <person name="Morris P.F."/>
            <person name="Phuntumart V."/>
            <person name="Putnam N.H."/>
            <person name="Rash S."/>
            <person name="Rose J.K."/>
            <person name="Sakihama Y."/>
            <person name="Salamov A.A."/>
            <person name="Savidor A."/>
            <person name="Scheuring C.F."/>
            <person name="Smith B.M."/>
            <person name="Sobral B.W."/>
            <person name="Terry A."/>
            <person name="Torto-Alalibo T.A."/>
            <person name="Win J."/>
            <person name="Xu Z."/>
            <person name="Zhang H."/>
            <person name="Grigoriev I.V."/>
            <person name="Rokhsar D.S."/>
            <person name="Boore J.L."/>
        </authorList>
    </citation>
    <scope>NUCLEOTIDE SEQUENCE [LARGE SCALE GENOMIC DNA]</scope>
    <source>
        <strain evidence="8 9">P6497</strain>
    </source>
</reference>
<feature type="transmembrane region" description="Helical" evidence="7">
    <location>
        <begin position="362"/>
        <end position="383"/>
    </location>
</feature>